<dbReference type="Gene3D" id="3.40.640.10">
    <property type="entry name" value="Type I PLP-dependent aspartate aminotransferase-like (Major domain)"/>
    <property type="match status" value="1"/>
</dbReference>
<name>A0ABX5VUE5_9PROT</name>
<proteinExistence type="inferred from homology"/>
<comment type="similarity">
    <text evidence="1">Belongs to the DegT/DnrJ/EryC1 family.</text>
</comment>
<dbReference type="EMBL" id="CP040973">
    <property type="protein sequence ID" value="QDC61372.1"/>
    <property type="molecule type" value="Genomic_DNA"/>
</dbReference>
<dbReference type="Pfam" id="PF01041">
    <property type="entry name" value="DegT_DnrJ_EryC1"/>
    <property type="match status" value="1"/>
</dbReference>
<reference evidence="2 3" key="1">
    <citation type="journal article" date="2019" name="ISME J.">
        <title>Evolution in action: habitat transition from sediment to the pelagial leads to genome streamlining in Methylophilaceae.</title>
        <authorList>
            <person name="Salcher M."/>
            <person name="Schaefle D."/>
            <person name="Kaspar M."/>
            <person name="Neuenschwander S.M."/>
            <person name="Ghai R."/>
        </authorList>
    </citation>
    <scope>NUCLEOTIDE SEQUENCE [LARGE SCALE GENOMIC DNA]</scope>
    <source>
        <strain evidence="2 3">MMS-VI-25</strain>
    </source>
</reference>
<protein>
    <recommendedName>
        <fullName evidence="4">DegT/DnrJ/EryC1/StrS aminotransferase family protein</fullName>
    </recommendedName>
</protein>
<sequence length="336" mass="37589">MSTTKSWPSTFSAHGQVRYYSLARYAMIEALSLAGVGNGSCVLLPEFLCRDMLAPLHLLGARVCWYPVASNLQAATNPADWPKADVVLAVNYFGFPQDLESFRIYEARTGALIIEDNAHGYLSRDQTGNLLGCRTGLGLFSFRKTLRIPDGGALWVDESFSNFKLSPQLPFDGIGINPAQLIKARLRALPVFGELVYRLAINTVRRLRKLQAESESPLVNTDTENIIHELPNPWVGLLPAIGNCDEFIEVGRRRVAYAQCVKVGERFGALPVFLNLPEHCAPYAYAFRGGASVQDNMRRYAKAHGFDFVSWPDLPVEIIHRAPEHYKNIFLVNFLW</sequence>
<dbReference type="Proteomes" id="UP000312702">
    <property type="component" value="Chromosome"/>
</dbReference>
<evidence type="ECO:0008006" key="4">
    <source>
        <dbReference type="Google" id="ProtNLM"/>
    </source>
</evidence>
<gene>
    <name evidence="2" type="ORF">FIT74_04235</name>
</gene>
<dbReference type="SUPFAM" id="SSF53383">
    <property type="entry name" value="PLP-dependent transferases"/>
    <property type="match status" value="1"/>
</dbReference>
<keyword evidence="3" id="KW-1185">Reference proteome</keyword>
<dbReference type="InterPro" id="IPR015421">
    <property type="entry name" value="PyrdxlP-dep_Trfase_major"/>
</dbReference>
<evidence type="ECO:0000256" key="1">
    <source>
        <dbReference type="RuleBase" id="RU004508"/>
    </source>
</evidence>
<organism evidence="2 3">
    <name type="scientific">Candidatus Methylopumilus universalis</name>
    <dbReference type="NCBI Taxonomy" id="2588536"/>
    <lineage>
        <taxon>Bacteria</taxon>
        <taxon>Pseudomonadati</taxon>
        <taxon>Pseudomonadota</taxon>
        <taxon>Betaproteobacteria</taxon>
        <taxon>Nitrosomonadales</taxon>
        <taxon>Methylophilaceae</taxon>
        <taxon>Candidatus Methylopumilus</taxon>
    </lineage>
</organism>
<evidence type="ECO:0000313" key="2">
    <source>
        <dbReference type="EMBL" id="QDC61372.1"/>
    </source>
</evidence>
<dbReference type="InterPro" id="IPR000653">
    <property type="entry name" value="DegT/StrS_aminotransferase"/>
</dbReference>
<keyword evidence="1" id="KW-0663">Pyridoxal phosphate</keyword>
<dbReference type="InterPro" id="IPR015424">
    <property type="entry name" value="PyrdxlP-dep_Trfase"/>
</dbReference>
<accession>A0ABX5VUE5</accession>
<dbReference type="RefSeq" id="WP_139884468.1">
    <property type="nucleotide sequence ID" value="NZ_CP040973.1"/>
</dbReference>
<evidence type="ECO:0000313" key="3">
    <source>
        <dbReference type="Proteomes" id="UP000312702"/>
    </source>
</evidence>